<evidence type="ECO:0000256" key="10">
    <source>
        <dbReference type="ARBA" id="ARBA00022777"/>
    </source>
</evidence>
<organism evidence="19 20">
    <name type="scientific">Reinekea marinisedimentorum</name>
    <dbReference type="NCBI Taxonomy" id="230495"/>
    <lineage>
        <taxon>Bacteria</taxon>
        <taxon>Pseudomonadati</taxon>
        <taxon>Pseudomonadota</taxon>
        <taxon>Gammaproteobacteria</taxon>
        <taxon>Oceanospirillales</taxon>
        <taxon>Saccharospirillaceae</taxon>
        <taxon>Reinekea</taxon>
    </lineage>
</organism>
<evidence type="ECO:0000256" key="15">
    <source>
        <dbReference type="PROSITE-ProRule" id="PRU00421"/>
    </source>
</evidence>
<keyword evidence="4" id="KW-0813">Transport</keyword>
<dbReference type="Proteomes" id="UP000295793">
    <property type="component" value="Unassembled WGS sequence"/>
</dbReference>
<reference evidence="19 20" key="1">
    <citation type="submission" date="2019-03" db="EMBL/GenBank/DDBJ databases">
        <title>Genomic Encyclopedia of Archaeal and Bacterial Type Strains, Phase II (KMG-II): from individual species to whole genera.</title>
        <authorList>
            <person name="Goeker M."/>
        </authorList>
    </citation>
    <scope>NUCLEOTIDE SEQUENCE [LARGE SCALE GENOMIC DNA]</scope>
    <source>
        <strain evidence="19 20">DSM 15388</strain>
    </source>
</reference>
<evidence type="ECO:0000256" key="2">
    <source>
        <dbReference type="ARBA" id="ARBA00011910"/>
    </source>
</evidence>
<dbReference type="GO" id="GO:0055056">
    <property type="term" value="F:D-glucose transmembrane transporter activity"/>
    <property type="evidence" value="ECO:0007669"/>
    <property type="project" value="InterPro"/>
</dbReference>
<dbReference type="InterPro" id="IPR036878">
    <property type="entry name" value="Glu_permease_IIB"/>
</dbReference>
<feature type="transmembrane region" description="Helical" evidence="16">
    <location>
        <begin position="249"/>
        <end position="267"/>
    </location>
</feature>
<feature type="transmembrane region" description="Helical" evidence="16">
    <location>
        <begin position="350"/>
        <end position="367"/>
    </location>
</feature>
<evidence type="ECO:0000256" key="1">
    <source>
        <dbReference type="ARBA" id="ARBA00004651"/>
    </source>
</evidence>
<proteinExistence type="predicted"/>
<accession>A0A4R3HUI6</accession>
<evidence type="ECO:0000256" key="7">
    <source>
        <dbReference type="ARBA" id="ARBA00022679"/>
    </source>
</evidence>
<feature type="transmembrane region" description="Helical" evidence="16">
    <location>
        <begin position="104"/>
        <end position="120"/>
    </location>
</feature>
<protein>
    <recommendedName>
        <fullName evidence="3">PTS system glucose-specific EIICB component</fullName>
        <ecNumber evidence="2">2.7.1.199</ecNumber>
    </recommendedName>
    <alternativeName>
        <fullName evidence="13">EIICB-Glc</fullName>
    </alternativeName>
</protein>
<dbReference type="GO" id="GO:0005886">
    <property type="term" value="C:plasma membrane"/>
    <property type="evidence" value="ECO:0007669"/>
    <property type="project" value="UniProtKB-SubCell"/>
</dbReference>
<dbReference type="InterPro" id="IPR001996">
    <property type="entry name" value="PTS_IIB_1"/>
</dbReference>
<dbReference type="CDD" id="cd00212">
    <property type="entry name" value="PTS_IIB_glc"/>
    <property type="match status" value="1"/>
</dbReference>
<dbReference type="Pfam" id="PF00367">
    <property type="entry name" value="PTS_EIIB"/>
    <property type="match status" value="2"/>
</dbReference>
<dbReference type="NCBIfam" id="TIGR02002">
    <property type="entry name" value="PTS-II-BC-glcB"/>
    <property type="match status" value="1"/>
</dbReference>
<keyword evidence="11 16" id="KW-1133">Transmembrane helix</keyword>
<feature type="domain" description="PTS EIIC type-1" evidence="18">
    <location>
        <begin position="5"/>
        <end position="383"/>
    </location>
</feature>
<keyword evidence="8" id="KW-0598">Phosphotransferase system</keyword>
<dbReference type="Pfam" id="PF02378">
    <property type="entry name" value="PTS_EIIC"/>
    <property type="match status" value="1"/>
</dbReference>
<gene>
    <name evidence="19" type="ORF">BCF53_1334</name>
</gene>
<feature type="domain" description="PTS EIIB type-1" evidence="17">
    <location>
        <begin position="502"/>
        <end position="580"/>
    </location>
</feature>
<dbReference type="GO" id="GO:0009401">
    <property type="term" value="P:phosphoenolpyruvate-dependent sugar phosphotransferase system"/>
    <property type="evidence" value="ECO:0007669"/>
    <property type="project" value="UniProtKB-KW"/>
</dbReference>
<evidence type="ECO:0000256" key="3">
    <source>
        <dbReference type="ARBA" id="ARBA00021468"/>
    </source>
</evidence>
<dbReference type="InterPro" id="IPR018113">
    <property type="entry name" value="PTrfase_EIIB_Cys"/>
</dbReference>
<comment type="subcellular location">
    <subcellularLocation>
        <location evidence="1">Cell membrane</location>
        <topology evidence="1">Multi-pass membrane protein</topology>
    </subcellularLocation>
</comment>
<dbReference type="GO" id="GO:0090564">
    <property type="term" value="F:protein-phosphocysteine-glucose phosphotransferase system transporter activity"/>
    <property type="evidence" value="ECO:0007669"/>
    <property type="project" value="TreeGrafter"/>
</dbReference>
<keyword evidence="20" id="KW-1185">Reference proteome</keyword>
<sequence>MSIAKNAFGQLQKVGKSLMLPVSVLPIAGILLGVGAAKFSWLPEVVSKIMENAGGAVFGNMGLLFAIGVALGFTKNDGVSALAAAVGYFIMIKTLAVVAPGTDVGILGGILAGGVAAWAFNRFFKLELPAYLGFFAGKRSVPIITGFTCIALGVVLSWIWPPVGNGIKAFSHWAAYQNPEIAFAIYGVVERLLIPLGLHHIWNAPFFFEAGSCINAAGEALNGVLTCYLSADEATRAAGNGFGQLSGGYMFKMFGLPAAALAIWHTAKPENRAKVGGVMISAAFTSFLTGITEPIEFAFLFVAPVLYVIHALLAGSAFFLMNLFNIVHGTSFSHGFIDYVVLFSKSDKGLLIPVFGLAYAAIYYIVFRATITVLNLKTPGREEETEASAQAAAAATSGDSRIDGIITAFGGAANIVTLDNCITRLRIDVKDVSLVQSETLKALGATNVLVMGNGVQAIFGLEADTLRTKMAEVMESGVPVQATAAPAAAVEKKTAPVSESSIEVAKQLIAQLGGKSNIQDVLACATSRLRLELKQMVELDASQLKALGVKHIMPINDTVVHLLMNDEAASTEQAMKDQLV</sequence>
<comment type="caution">
    <text evidence="19">The sequence shown here is derived from an EMBL/GenBank/DDBJ whole genome shotgun (WGS) entry which is preliminary data.</text>
</comment>
<comment type="catalytic activity">
    <reaction evidence="14">
        <text>N(pros)-phospho-L-histidyl-[protein] + D-glucose(out) = D-glucose 6-phosphate(in) + L-histidyl-[protein]</text>
        <dbReference type="Rhea" id="RHEA:33367"/>
        <dbReference type="Rhea" id="RHEA-COMP:9745"/>
        <dbReference type="Rhea" id="RHEA-COMP:9746"/>
        <dbReference type="ChEBI" id="CHEBI:4167"/>
        <dbReference type="ChEBI" id="CHEBI:29979"/>
        <dbReference type="ChEBI" id="CHEBI:61548"/>
        <dbReference type="ChEBI" id="CHEBI:64837"/>
        <dbReference type="EC" id="2.7.1.199"/>
    </reaction>
</comment>
<dbReference type="EC" id="2.7.1.199" evidence="2"/>
<dbReference type="InterPro" id="IPR013013">
    <property type="entry name" value="PTS_EIIC_1"/>
</dbReference>
<feature type="transmembrane region" description="Helical" evidence="16">
    <location>
        <begin position="274"/>
        <end position="291"/>
    </location>
</feature>
<feature type="active site" description="Phosphocysteine intermediate; for EIIB activity" evidence="15">
    <location>
        <position position="421"/>
    </location>
</feature>
<evidence type="ECO:0000256" key="11">
    <source>
        <dbReference type="ARBA" id="ARBA00022989"/>
    </source>
</evidence>
<dbReference type="InterPro" id="IPR003352">
    <property type="entry name" value="PTS_EIIC"/>
</dbReference>
<evidence type="ECO:0000313" key="19">
    <source>
        <dbReference type="EMBL" id="TCS35675.1"/>
    </source>
</evidence>
<evidence type="ECO:0000256" key="12">
    <source>
        <dbReference type="ARBA" id="ARBA00023136"/>
    </source>
</evidence>
<evidence type="ECO:0000256" key="13">
    <source>
        <dbReference type="ARBA" id="ARBA00032303"/>
    </source>
</evidence>
<dbReference type="PANTHER" id="PTHR30009">
    <property type="entry name" value="CYTOCHROME C-TYPE SYNTHESIS PROTEIN AND PTS TRANSMEMBRANE COMPONENT"/>
    <property type="match status" value="1"/>
</dbReference>
<dbReference type="GO" id="GO:0016301">
    <property type="term" value="F:kinase activity"/>
    <property type="evidence" value="ECO:0007669"/>
    <property type="project" value="UniProtKB-KW"/>
</dbReference>
<name>A0A4R3HUI6_9GAMM</name>
<evidence type="ECO:0000256" key="9">
    <source>
        <dbReference type="ARBA" id="ARBA00022692"/>
    </source>
</evidence>
<dbReference type="GO" id="GO:0008982">
    <property type="term" value="F:protein-N(PI)-phosphohistidine-sugar phosphotransferase activity"/>
    <property type="evidence" value="ECO:0007669"/>
    <property type="project" value="InterPro"/>
</dbReference>
<dbReference type="Gene3D" id="3.30.1360.60">
    <property type="entry name" value="Glucose permease domain IIB"/>
    <property type="match status" value="2"/>
</dbReference>
<dbReference type="InterPro" id="IPR011299">
    <property type="entry name" value="PTS_IIBC_glc"/>
</dbReference>
<feature type="transmembrane region" description="Helical" evidence="16">
    <location>
        <begin position="80"/>
        <end position="98"/>
    </location>
</feature>
<keyword evidence="10" id="KW-0418">Kinase</keyword>
<evidence type="ECO:0000256" key="5">
    <source>
        <dbReference type="ARBA" id="ARBA00022475"/>
    </source>
</evidence>
<dbReference type="PROSITE" id="PS51098">
    <property type="entry name" value="PTS_EIIB_TYPE_1"/>
    <property type="match status" value="2"/>
</dbReference>
<feature type="transmembrane region" description="Helical" evidence="16">
    <location>
        <begin position="141"/>
        <end position="160"/>
    </location>
</feature>
<evidence type="ECO:0000259" key="17">
    <source>
        <dbReference type="PROSITE" id="PS51098"/>
    </source>
</evidence>
<dbReference type="NCBIfam" id="NF008301">
    <property type="entry name" value="PRK11089.1"/>
    <property type="match status" value="1"/>
</dbReference>
<dbReference type="NCBIfam" id="TIGR00826">
    <property type="entry name" value="EIIB_glc"/>
    <property type="match status" value="1"/>
</dbReference>
<feature type="domain" description="PTS EIIB type-1" evidence="17">
    <location>
        <begin position="399"/>
        <end position="480"/>
    </location>
</feature>
<keyword evidence="7" id="KW-0808">Transferase</keyword>
<keyword evidence="6" id="KW-0762">Sugar transport</keyword>
<feature type="transmembrane region" description="Helical" evidence="16">
    <location>
        <begin position="20"/>
        <end position="41"/>
    </location>
</feature>
<evidence type="ECO:0000259" key="18">
    <source>
        <dbReference type="PROSITE" id="PS51103"/>
    </source>
</evidence>
<dbReference type="SUPFAM" id="SSF55604">
    <property type="entry name" value="Glucose permease domain IIB"/>
    <property type="match status" value="2"/>
</dbReference>
<dbReference type="GO" id="GO:1904659">
    <property type="term" value="P:D-glucose transmembrane transport"/>
    <property type="evidence" value="ECO:0007669"/>
    <property type="project" value="InterPro"/>
</dbReference>
<evidence type="ECO:0000256" key="4">
    <source>
        <dbReference type="ARBA" id="ARBA00022448"/>
    </source>
</evidence>
<evidence type="ECO:0000256" key="16">
    <source>
        <dbReference type="SAM" id="Phobius"/>
    </source>
</evidence>
<evidence type="ECO:0000256" key="6">
    <source>
        <dbReference type="ARBA" id="ARBA00022597"/>
    </source>
</evidence>
<feature type="transmembrane region" description="Helical" evidence="16">
    <location>
        <begin position="297"/>
        <end position="319"/>
    </location>
</feature>
<evidence type="ECO:0000313" key="20">
    <source>
        <dbReference type="Proteomes" id="UP000295793"/>
    </source>
</evidence>
<feature type="active site" description="Phosphocysteine intermediate; for EIIB activity" evidence="15">
    <location>
        <position position="524"/>
    </location>
</feature>
<dbReference type="EMBL" id="SLZR01000033">
    <property type="protein sequence ID" value="TCS35675.1"/>
    <property type="molecule type" value="Genomic_DNA"/>
</dbReference>
<dbReference type="PROSITE" id="PS51103">
    <property type="entry name" value="PTS_EIIC_TYPE_1"/>
    <property type="match status" value="1"/>
</dbReference>
<dbReference type="InterPro" id="IPR050429">
    <property type="entry name" value="PTS_Glucose_EIICBA"/>
</dbReference>
<keyword evidence="12 16" id="KW-0472">Membrane</keyword>
<evidence type="ECO:0000256" key="14">
    <source>
        <dbReference type="ARBA" id="ARBA00047336"/>
    </source>
</evidence>
<dbReference type="PROSITE" id="PS01035">
    <property type="entry name" value="PTS_EIIB_TYPE_1_CYS"/>
    <property type="match status" value="1"/>
</dbReference>
<keyword evidence="9 16" id="KW-0812">Transmembrane</keyword>
<dbReference type="RefSeq" id="WP_207902792.1">
    <property type="nucleotide sequence ID" value="NZ_SLZR01000033.1"/>
</dbReference>
<dbReference type="PANTHER" id="PTHR30009:SF20">
    <property type="entry name" value="PTS SYSTEM GLUCOSE-SPECIFIC EIICB COMPONENT-RELATED"/>
    <property type="match status" value="1"/>
</dbReference>
<evidence type="ECO:0000256" key="8">
    <source>
        <dbReference type="ARBA" id="ARBA00022683"/>
    </source>
</evidence>
<feature type="transmembrane region" description="Helical" evidence="16">
    <location>
        <begin position="53"/>
        <end position="73"/>
    </location>
</feature>
<dbReference type="AlphaFoldDB" id="A0A4R3HUI6"/>
<keyword evidence="5" id="KW-1003">Cell membrane</keyword>